<evidence type="ECO:0000313" key="4">
    <source>
        <dbReference type="Proteomes" id="UP000014137"/>
    </source>
</evidence>
<evidence type="ECO:0000256" key="1">
    <source>
        <dbReference type="SAM" id="SignalP"/>
    </source>
</evidence>
<dbReference type="EMBL" id="MUXN01000036">
    <property type="protein sequence ID" value="OOC00874.1"/>
    <property type="molecule type" value="Genomic_DNA"/>
</dbReference>
<dbReference type="EMBL" id="ANMG01000089">
    <property type="protein sequence ID" value="EMD22710.1"/>
    <property type="molecule type" value="Genomic_DNA"/>
</dbReference>
<proteinExistence type="predicted"/>
<keyword evidence="5" id="KW-1185">Reference proteome</keyword>
<name>M2PT53_9PSEU</name>
<feature type="signal peptide" evidence="1">
    <location>
        <begin position="1"/>
        <end position="21"/>
    </location>
</feature>
<dbReference type="Proteomes" id="UP000188551">
    <property type="component" value="Unassembled WGS sequence"/>
</dbReference>
<accession>M2PT53</accession>
<dbReference type="Proteomes" id="UP000014137">
    <property type="component" value="Unassembled WGS sequence"/>
</dbReference>
<dbReference type="AlphaFoldDB" id="M2PT53"/>
<gene>
    <name evidence="3" type="ORF">B0293_41080</name>
    <name evidence="2" type="ORF">C791_8034</name>
</gene>
<dbReference type="PATRIC" id="fig|1238180.3.peg.7508"/>
<feature type="chain" id="PRO_5004022919" description="Secreted protein" evidence="1">
    <location>
        <begin position="22"/>
        <end position="184"/>
    </location>
</feature>
<evidence type="ECO:0008006" key="6">
    <source>
        <dbReference type="Google" id="ProtNLM"/>
    </source>
</evidence>
<organism evidence="2 4">
    <name type="scientific">Amycolatopsis azurea DSM 43854</name>
    <dbReference type="NCBI Taxonomy" id="1238180"/>
    <lineage>
        <taxon>Bacteria</taxon>
        <taxon>Bacillati</taxon>
        <taxon>Actinomycetota</taxon>
        <taxon>Actinomycetes</taxon>
        <taxon>Pseudonocardiales</taxon>
        <taxon>Pseudonocardiaceae</taxon>
        <taxon>Amycolatopsis</taxon>
    </lineage>
</organism>
<keyword evidence="1" id="KW-0732">Signal</keyword>
<comment type="caution">
    <text evidence="2">The sequence shown here is derived from an EMBL/GenBank/DDBJ whole genome shotgun (WGS) entry which is preliminary data.</text>
</comment>
<reference evidence="3 5" key="2">
    <citation type="submission" date="2017-02" db="EMBL/GenBank/DDBJ databases">
        <title>Amycolatopsis azurea DSM 43854 draft genome.</title>
        <authorList>
            <person name="Mayilraj S."/>
        </authorList>
    </citation>
    <scope>NUCLEOTIDE SEQUENCE [LARGE SCALE GENOMIC DNA]</scope>
    <source>
        <strain evidence="3 5">DSM 43854</strain>
    </source>
</reference>
<sequence length="184" mass="18921">MISIGAVAAVVGLAVVPPAVAAPGSAGQGGVGTLASVVIPAKRIPVDNRYIPPRVGGDAEFDGNGPDVFASATLVGVGTNRLRVRIFMDAIETKSDFTHARGTSPDFLIYVAPPGQCVRSVSRGGYEEIRYRDTDHAVDAFGGQVTDSFVSGWSFVGDTDGSEAGTRTGAALTTFSFVATVQPC</sequence>
<reference evidence="2 4" key="1">
    <citation type="submission" date="2012-10" db="EMBL/GenBank/DDBJ databases">
        <title>Genome assembly of Amycolatopsis azurea DSM 43854.</title>
        <authorList>
            <person name="Khatri I."/>
            <person name="Kaur I."/>
            <person name="Subramanian S."/>
            <person name="Mayilraj S."/>
        </authorList>
    </citation>
    <scope>NUCLEOTIDE SEQUENCE [LARGE SCALE GENOMIC DNA]</scope>
    <source>
        <strain evidence="2 4">DSM 43854</strain>
    </source>
</reference>
<evidence type="ECO:0000313" key="2">
    <source>
        <dbReference type="EMBL" id="EMD22710.1"/>
    </source>
</evidence>
<protein>
    <recommendedName>
        <fullName evidence="6">Secreted protein</fullName>
    </recommendedName>
</protein>
<evidence type="ECO:0000313" key="5">
    <source>
        <dbReference type="Proteomes" id="UP000188551"/>
    </source>
</evidence>
<evidence type="ECO:0000313" key="3">
    <source>
        <dbReference type="EMBL" id="OOC00874.1"/>
    </source>
</evidence>